<dbReference type="InterPro" id="IPR013805">
    <property type="entry name" value="GrpE_CC"/>
</dbReference>
<dbReference type="PANTHER" id="PTHR21237:SF23">
    <property type="entry name" value="GRPE PROTEIN HOMOLOG, MITOCHONDRIAL"/>
    <property type="match status" value="1"/>
</dbReference>
<keyword evidence="6 10" id="KW-0143">Chaperone</keyword>
<dbReference type="GO" id="GO:0042803">
    <property type="term" value="F:protein homodimerization activity"/>
    <property type="evidence" value="ECO:0007669"/>
    <property type="project" value="InterPro"/>
</dbReference>
<feature type="compositionally biased region" description="Basic and acidic residues" evidence="14">
    <location>
        <begin position="1"/>
        <end position="13"/>
    </location>
</feature>
<dbReference type="Gene3D" id="2.30.22.10">
    <property type="entry name" value="Head domain of nucleotide exchange factor GrpE"/>
    <property type="match status" value="1"/>
</dbReference>
<keyword evidence="16" id="KW-1185">Reference proteome</keyword>
<dbReference type="FunFam" id="2.30.22.10:FF:000001">
    <property type="entry name" value="Protein GrpE"/>
    <property type="match status" value="1"/>
</dbReference>
<dbReference type="PANTHER" id="PTHR21237">
    <property type="entry name" value="GRPE PROTEIN"/>
    <property type="match status" value="1"/>
</dbReference>
<evidence type="ECO:0000256" key="8">
    <source>
        <dbReference type="ARBA" id="ARBA00072274"/>
    </source>
</evidence>
<accession>A0A1G9MT51</accession>
<evidence type="ECO:0000256" key="3">
    <source>
        <dbReference type="ARBA" id="ARBA00011738"/>
    </source>
</evidence>
<dbReference type="GO" id="GO:0051087">
    <property type="term" value="F:protein-folding chaperone binding"/>
    <property type="evidence" value="ECO:0007669"/>
    <property type="project" value="InterPro"/>
</dbReference>
<comment type="subcellular location">
    <subcellularLocation>
        <location evidence="1 10">Cytoplasm</location>
    </subcellularLocation>
</comment>
<dbReference type="Proteomes" id="UP000214880">
    <property type="component" value="Unassembled WGS sequence"/>
</dbReference>
<evidence type="ECO:0000256" key="4">
    <source>
        <dbReference type="ARBA" id="ARBA00022490"/>
    </source>
</evidence>
<dbReference type="GO" id="GO:0005737">
    <property type="term" value="C:cytoplasm"/>
    <property type="evidence" value="ECO:0007669"/>
    <property type="project" value="UniProtKB-SubCell"/>
</dbReference>
<sequence>MTEDKNTQDHAADSAEADTATAEQAEQAEVCFDYREIEEMMAVIEEKNRLLQEHTDRIKRLQADFDNYRRRTRQEKEELSALVVQNMIKDLLPLLDNFERAMSADAGQDAEAFKSGLEMVYRQFTGILEKNGLEPLAAQGATFDPQFHEAVMRVEDDSQPEGTIVEELQKGYRVRGKIIRPSMVKVVGC</sequence>
<gene>
    <name evidence="10" type="primary">grpE</name>
    <name evidence="15" type="ORF">SAMN04488502_101793</name>
</gene>
<evidence type="ECO:0000256" key="2">
    <source>
        <dbReference type="ARBA" id="ARBA00009054"/>
    </source>
</evidence>
<organism evidence="15 16">
    <name type="scientific">Dendrosporobacter quercicolus</name>
    <dbReference type="NCBI Taxonomy" id="146817"/>
    <lineage>
        <taxon>Bacteria</taxon>
        <taxon>Bacillati</taxon>
        <taxon>Bacillota</taxon>
        <taxon>Negativicutes</taxon>
        <taxon>Selenomonadales</taxon>
        <taxon>Sporomusaceae</taxon>
        <taxon>Dendrosporobacter</taxon>
    </lineage>
</organism>
<dbReference type="Pfam" id="PF01025">
    <property type="entry name" value="GrpE"/>
    <property type="match status" value="1"/>
</dbReference>
<evidence type="ECO:0000256" key="13">
    <source>
        <dbReference type="SAM" id="Coils"/>
    </source>
</evidence>
<keyword evidence="13" id="KW-0175">Coiled coil</keyword>
<name>A0A1G9MT51_9FIRM</name>
<reference evidence="15 16" key="1">
    <citation type="submission" date="2016-10" db="EMBL/GenBank/DDBJ databases">
        <authorList>
            <person name="de Groot N.N."/>
        </authorList>
    </citation>
    <scope>NUCLEOTIDE SEQUENCE [LARGE SCALE GENOMIC DNA]</scope>
    <source>
        <strain evidence="15 16">DSM 1736</strain>
    </source>
</reference>
<protein>
    <recommendedName>
        <fullName evidence="8 10">Protein GrpE</fullName>
    </recommendedName>
    <alternativeName>
        <fullName evidence="9 10">HSP-70 cofactor</fullName>
    </alternativeName>
</protein>
<dbReference type="GO" id="GO:0006457">
    <property type="term" value="P:protein folding"/>
    <property type="evidence" value="ECO:0007669"/>
    <property type="project" value="InterPro"/>
</dbReference>
<dbReference type="HAMAP" id="MF_01151">
    <property type="entry name" value="GrpE"/>
    <property type="match status" value="1"/>
</dbReference>
<evidence type="ECO:0000256" key="11">
    <source>
        <dbReference type="RuleBase" id="RU000639"/>
    </source>
</evidence>
<keyword evidence="4 10" id="KW-0963">Cytoplasm</keyword>
<evidence type="ECO:0000256" key="5">
    <source>
        <dbReference type="ARBA" id="ARBA00023016"/>
    </source>
</evidence>
<evidence type="ECO:0000256" key="10">
    <source>
        <dbReference type="HAMAP-Rule" id="MF_01151"/>
    </source>
</evidence>
<dbReference type="SUPFAM" id="SSF58014">
    <property type="entry name" value="Coiled-coil domain of nucleotide exchange factor GrpE"/>
    <property type="match status" value="1"/>
</dbReference>
<dbReference type="InterPro" id="IPR000740">
    <property type="entry name" value="GrpE"/>
</dbReference>
<comment type="similarity">
    <text evidence="2 10 12">Belongs to the GrpE family.</text>
</comment>
<dbReference type="AlphaFoldDB" id="A0A1G9MT51"/>
<dbReference type="STRING" id="146817.SAMN04488502_101793"/>
<comment type="function">
    <text evidence="7 10 11">Participates actively in the response to hyperosmotic and heat shock by preventing the aggregation of stress-denatured proteins, in association with DnaK and GrpE. It is the nucleotide exchange factor for DnaK and may function as a thermosensor. Unfolded proteins bind initially to DnaJ; upon interaction with the DnaJ-bound protein, DnaK hydrolyzes its bound ATP, resulting in the formation of a stable complex. GrpE releases ADP from DnaK; ATP binding to DnaK triggers the release of the substrate protein, thus completing the reaction cycle. Several rounds of ATP-dependent interactions between DnaJ, DnaK and GrpE are required for fully efficient folding.</text>
</comment>
<evidence type="ECO:0000256" key="12">
    <source>
        <dbReference type="RuleBase" id="RU004478"/>
    </source>
</evidence>
<evidence type="ECO:0000256" key="6">
    <source>
        <dbReference type="ARBA" id="ARBA00023186"/>
    </source>
</evidence>
<evidence type="ECO:0000256" key="14">
    <source>
        <dbReference type="SAM" id="MobiDB-lite"/>
    </source>
</evidence>
<dbReference type="GO" id="GO:0000774">
    <property type="term" value="F:adenyl-nucleotide exchange factor activity"/>
    <property type="evidence" value="ECO:0007669"/>
    <property type="project" value="InterPro"/>
</dbReference>
<evidence type="ECO:0000256" key="1">
    <source>
        <dbReference type="ARBA" id="ARBA00004496"/>
    </source>
</evidence>
<evidence type="ECO:0000256" key="9">
    <source>
        <dbReference type="ARBA" id="ARBA00076414"/>
    </source>
</evidence>
<dbReference type="GO" id="GO:0051082">
    <property type="term" value="F:unfolded protein binding"/>
    <property type="evidence" value="ECO:0007669"/>
    <property type="project" value="TreeGrafter"/>
</dbReference>
<dbReference type="SUPFAM" id="SSF51064">
    <property type="entry name" value="Head domain of nucleotide exchange factor GrpE"/>
    <property type="match status" value="1"/>
</dbReference>
<dbReference type="Gene3D" id="3.90.20.20">
    <property type="match status" value="1"/>
</dbReference>
<dbReference type="PROSITE" id="PS01071">
    <property type="entry name" value="GRPE"/>
    <property type="match status" value="1"/>
</dbReference>
<evidence type="ECO:0000256" key="7">
    <source>
        <dbReference type="ARBA" id="ARBA00053401"/>
    </source>
</evidence>
<feature type="coiled-coil region" evidence="13">
    <location>
        <begin position="34"/>
        <end position="78"/>
    </location>
</feature>
<dbReference type="OrthoDB" id="9812586at2"/>
<dbReference type="RefSeq" id="WP_092068538.1">
    <property type="nucleotide sequence ID" value="NZ_FNHB01000001.1"/>
</dbReference>
<dbReference type="PRINTS" id="PR00773">
    <property type="entry name" value="GRPEPROTEIN"/>
</dbReference>
<dbReference type="EMBL" id="FNHB01000001">
    <property type="protein sequence ID" value="SDL77448.1"/>
    <property type="molecule type" value="Genomic_DNA"/>
</dbReference>
<comment type="subunit">
    <text evidence="3 10">Homodimer.</text>
</comment>
<proteinExistence type="inferred from homology"/>
<evidence type="ECO:0000313" key="15">
    <source>
        <dbReference type="EMBL" id="SDL77448.1"/>
    </source>
</evidence>
<evidence type="ECO:0000313" key="16">
    <source>
        <dbReference type="Proteomes" id="UP000214880"/>
    </source>
</evidence>
<keyword evidence="5 10" id="KW-0346">Stress response</keyword>
<feature type="region of interest" description="Disordered" evidence="14">
    <location>
        <begin position="1"/>
        <end position="25"/>
    </location>
</feature>
<dbReference type="CDD" id="cd00446">
    <property type="entry name" value="GrpE"/>
    <property type="match status" value="1"/>
</dbReference>
<dbReference type="InterPro" id="IPR009012">
    <property type="entry name" value="GrpE_head"/>
</dbReference>
<dbReference type="NCBIfam" id="NF010738">
    <property type="entry name" value="PRK14140.1"/>
    <property type="match status" value="1"/>
</dbReference>